<dbReference type="SUPFAM" id="SSF47323">
    <property type="entry name" value="Anticodon-binding domain of a subclass of class I aminoacyl-tRNA synthetases"/>
    <property type="match status" value="1"/>
</dbReference>
<dbReference type="STRING" id="909613.UO65_4219"/>
<keyword evidence="8" id="KW-0030">Aminoacyl-tRNA synthetase</keyword>
<dbReference type="RefSeq" id="WP_035285191.1">
    <property type="nucleotide sequence ID" value="NZ_AYXG01000157.1"/>
</dbReference>
<dbReference type="SMART" id="SM01016">
    <property type="entry name" value="Arg_tRNA_synt_N"/>
    <property type="match status" value="1"/>
</dbReference>
<gene>
    <name evidence="8" type="ORF">UO65_4219</name>
</gene>
<dbReference type="OrthoDB" id="9803211at2"/>
<dbReference type="Proteomes" id="UP000019277">
    <property type="component" value="Unassembled WGS sequence"/>
</dbReference>
<dbReference type="EC" id="6.1.1.19" evidence="1"/>
<name>W7IUQ1_9PSEU</name>
<dbReference type="Gene3D" id="1.10.730.10">
    <property type="entry name" value="Isoleucyl-tRNA Synthetase, Domain 1"/>
    <property type="match status" value="1"/>
</dbReference>
<feature type="domain" description="DALR anticodon binding" evidence="6">
    <location>
        <begin position="192"/>
        <end position="316"/>
    </location>
</feature>
<evidence type="ECO:0000256" key="3">
    <source>
        <dbReference type="ARBA" id="ARBA00022741"/>
    </source>
</evidence>
<keyword evidence="9" id="KW-1185">Reference proteome</keyword>
<dbReference type="PANTHER" id="PTHR11956:SF5">
    <property type="entry name" value="ARGININE--TRNA LIGASE, CYTOPLASMIC"/>
    <property type="match status" value="1"/>
</dbReference>
<dbReference type="InterPro" id="IPR036695">
    <property type="entry name" value="Arg-tRNA-synth_N_sf"/>
</dbReference>
<feature type="domain" description="Arginyl tRNA synthetase N-terminal" evidence="7">
    <location>
        <begin position="4"/>
        <end position="93"/>
    </location>
</feature>
<comment type="caution">
    <text evidence="8">The sequence shown here is derived from an EMBL/GenBank/DDBJ whole genome shotgun (WGS) entry which is preliminary data.</text>
</comment>
<evidence type="ECO:0000259" key="6">
    <source>
        <dbReference type="SMART" id="SM00836"/>
    </source>
</evidence>
<evidence type="ECO:0000313" key="9">
    <source>
        <dbReference type="Proteomes" id="UP000019277"/>
    </source>
</evidence>
<dbReference type="GO" id="GO:0006420">
    <property type="term" value="P:arginyl-tRNA aminoacylation"/>
    <property type="evidence" value="ECO:0007669"/>
    <property type="project" value="InterPro"/>
</dbReference>
<dbReference type="InterPro" id="IPR005148">
    <property type="entry name" value="Arg-tRNA-synth_N"/>
</dbReference>
<dbReference type="GO" id="GO:0005524">
    <property type="term" value="F:ATP binding"/>
    <property type="evidence" value="ECO:0007669"/>
    <property type="project" value="UniProtKB-KW"/>
</dbReference>
<comment type="catalytic activity">
    <reaction evidence="5">
        <text>tRNA(Arg) + L-arginine + ATP = L-arginyl-tRNA(Arg) + AMP + diphosphate</text>
        <dbReference type="Rhea" id="RHEA:20301"/>
        <dbReference type="Rhea" id="RHEA-COMP:9658"/>
        <dbReference type="Rhea" id="RHEA-COMP:9673"/>
        <dbReference type="ChEBI" id="CHEBI:30616"/>
        <dbReference type="ChEBI" id="CHEBI:32682"/>
        <dbReference type="ChEBI" id="CHEBI:33019"/>
        <dbReference type="ChEBI" id="CHEBI:78442"/>
        <dbReference type="ChEBI" id="CHEBI:78513"/>
        <dbReference type="ChEBI" id="CHEBI:456215"/>
        <dbReference type="EC" id="6.1.1.19"/>
    </reaction>
</comment>
<dbReference type="GO" id="GO:0005737">
    <property type="term" value="C:cytoplasm"/>
    <property type="evidence" value="ECO:0007669"/>
    <property type="project" value="InterPro"/>
</dbReference>
<dbReference type="InterPro" id="IPR001278">
    <property type="entry name" value="Arg-tRNA-ligase"/>
</dbReference>
<reference evidence="8 9" key="1">
    <citation type="journal article" date="2014" name="Genome Announc.">
        <title>Draft Genome Sequence of the Antitrypanosomally Active Sponge-Associated Bacterium Actinokineospora sp. Strain EG49.</title>
        <authorList>
            <person name="Harjes J."/>
            <person name="Ryu T."/>
            <person name="Abdelmohsen U.R."/>
            <person name="Moitinho-Silva L."/>
            <person name="Horn H."/>
            <person name="Ravasi T."/>
            <person name="Hentschel U."/>
        </authorList>
    </citation>
    <scope>NUCLEOTIDE SEQUENCE [LARGE SCALE GENOMIC DNA]</scope>
    <source>
        <strain evidence="8 9">EG49</strain>
    </source>
</reference>
<keyword evidence="4" id="KW-0067">ATP-binding</keyword>
<evidence type="ECO:0000256" key="4">
    <source>
        <dbReference type="ARBA" id="ARBA00022840"/>
    </source>
</evidence>
<protein>
    <recommendedName>
        <fullName evidence="1">arginine--tRNA ligase</fullName>
        <ecNumber evidence="1">6.1.1.19</ecNumber>
    </recommendedName>
</protein>
<dbReference type="InterPro" id="IPR009080">
    <property type="entry name" value="tRNAsynth_Ia_anticodon-bd"/>
</dbReference>
<dbReference type="AlphaFoldDB" id="W7IUQ1"/>
<evidence type="ECO:0000259" key="7">
    <source>
        <dbReference type="SMART" id="SM01016"/>
    </source>
</evidence>
<dbReference type="Pfam" id="PF05746">
    <property type="entry name" value="DALR_1"/>
    <property type="match status" value="1"/>
</dbReference>
<organism evidence="8 9">
    <name type="scientific">Actinokineospora spheciospongiae</name>
    <dbReference type="NCBI Taxonomy" id="909613"/>
    <lineage>
        <taxon>Bacteria</taxon>
        <taxon>Bacillati</taxon>
        <taxon>Actinomycetota</taxon>
        <taxon>Actinomycetes</taxon>
        <taxon>Pseudonocardiales</taxon>
        <taxon>Pseudonocardiaceae</taxon>
        <taxon>Actinokineospora</taxon>
    </lineage>
</organism>
<dbReference type="Gene3D" id="3.30.1360.70">
    <property type="entry name" value="Arginyl tRNA synthetase N-terminal domain"/>
    <property type="match status" value="1"/>
</dbReference>
<accession>W7IUQ1</accession>
<evidence type="ECO:0000313" key="8">
    <source>
        <dbReference type="EMBL" id="EWC60482.1"/>
    </source>
</evidence>
<dbReference type="GO" id="GO:0004814">
    <property type="term" value="F:arginine-tRNA ligase activity"/>
    <property type="evidence" value="ECO:0007669"/>
    <property type="project" value="UniProtKB-EC"/>
</dbReference>
<sequence length="316" mass="31978">MTRHVLADLVRSTALGVLGDRGLDPAGVPAAVALDAPTDPDRGEYATGVALRAAGPAGTTPAELAGWLAEALTGTGGVAEAAVSGPGFVALWLTDDARAEVVRTALRGGPALPDVPRTTPIGPDARPRLVAEVLTRLGADPTGVRVGPATAGPGVEPDSLRFALLATRAGDPVRVDPEVWGPRLPSNPAFRVRHAHARAACLLRGAADLGLSIPGPDTPAAGLVPPADTLGLVRALADHRCALVEAARLREPHRVASAAAELAEATHVLADGGRILPRGDAEAHPTSAARLALCAAARRVLAEGLGVLGTDAPERI</sequence>
<evidence type="ECO:0000256" key="5">
    <source>
        <dbReference type="ARBA" id="ARBA00049339"/>
    </source>
</evidence>
<keyword evidence="2 8" id="KW-0436">Ligase</keyword>
<dbReference type="InterPro" id="IPR008909">
    <property type="entry name" value="DALR_anticod-bd"/>
</dbReference>
<dbReference type="PANTHER" id="PTHR11956">
    <property type="entry name" value="ARGINYL-TRNA SYNTHETASE"/>
    <property type="match status" value="1"/>
</dbReference>
<dbReference type="SUPFAM" id="SSF55190">
    <property type="entry name" value="Arginyl-tRNA synthetase (ArgRS), N-terminal 'additional' domain"/>
    <property type="match status" value="1"/>
</dbReference>
<dbReference type="Pfam" id="PF03485">
    <property type="entry name" value="Arg_tRNA_synt_N"/>
    <property type="match status" value="1"/>
</dbReference>
<keyword evidence="3" id="KW-0547">Nucleotide-binding</keyword>
<evidence type="ECO:0000256" key="1">
    <source>
        <dbReference type="ARBA" id="ARBA00012837"/>
    </source>
</evidence>
<proteinExistence type="predicted"/>
<dbReference type="SMART" id="SM00836">
    <property type="entry name" value="DALR_1"/>
    <property type="match status" value="1"/>
</dbReference>
<dbReference type="eggNOG" id="COG0018">
    <property type="taxonomic scope" value="Bacteria"/>
</dbReference>
<dbReference type="EMBL" id="AYXG01000157">
    <property type="protein sequence ID" value="EWC60482.1"/>
    <property type="molecule type" value="Genomic_DNA"/>
</dbReference>
<evidence type="ECO:0000256" key="2">
    <source>
        <dbReference type="ARBA" id="ARBA00022598"/>
    </source>
</evidence>